<dbReference type="InterPro" id="IPR024623">
    <property type="entry name" value="YtxH"/>
</dbReference>
<evidence type="ECO:0000313" key="4">
    <source>
        <dbReference type="Proteomes" id="UP000078459"/>
    </source>
</evidence>
<dbReference type="Pfam" id="PF12732">
    <property type="entry name" value="YtxH"/>
    <property type="match status" value="1"/>
</dbReference>
<reference evidence="3 4" key="1">
    <citation type="submission" date="2016-04" db="EMBL/GenBank/DDBJ databases">
        <authorList>
            <person name="Evans L.H."/>
            <person name="Alamgir A."/>
            <person name="Owens N."/>
            <person name="Weber N.D."/>
            <person name="Virtaneva K."/>
            <person name="Barbian K."/>
            <person name="Babar A."/>
            <person name="Rosenke K."/>
        </authorList>
    </citation>
    <scope>NUCLEOTIDE SEQUENCE [LARGE SCALE GENOMIC DNA]</scope>
    <source>
        <strain evidence="3 4">CCM 8644</strain>
    </source>
</reference>
<sequence>MIMEKSTKSKIALGLILGVAAGAAVYYFMTNENGKQQFSDILDAVKDFSDKAKETALDQSAKLVNQATEASSKIMSRASEISSQLADTARKQAERVS</sequence>
<feature type="compositionally biased region" description="Basic and acidic residues" evidence="1">
    <location>
        <begin position="88"/>
        <end position="97"/>
    </location>
</feature>
<comment type="caution">
    <text evidence="3">The sequence shown here is derived from an EMBL/GenBank/DDBJ whole genome shotgun (WGS) entry which is preliminary data.</text>
</comment>
<keyword evidence="2" id="KW-1133">Transmembrane helix</keyword>
<feature type="region of interest" description="Disordered" evidence="1">
    <location>
        <begin position="73"/>
        <end position="97"/>
    </location>
</feature>
<name>A0A179DDW6_9SPHI</name>
<evidence type="ECO:0000256" key="2">
    <source>
        <dbReference type="SAM" id="Phobius"/>
    </source>
</evidence>
<keyword evidence="2" id="KW-0812">Transmembrane</keyword>
<dbReference type="Proteomes" id="UP000078459">
    <property type="component" value="Unassembled WGS sequence"/>
</dbReference>
<feature type="compositionally biased region" description="Polar residues" evidence="1">
    <location>
        <begin position="73"/>
        <end position="86"/>
    </location>
</feature>
<keyword evidence="2" id="KW-0472">Membrane</keyword>
<evidence type="ECO:0008006" key="5">
    <source>
        <dbReference type="Google" id="ProtNLM"/>
    </source>
</evidence>
<keyword evidence="4" id="KW-1185">Reference proteome</keyword>
<gene>
    <name evidence="3" type="ORF">A5893_10505</name>
</gene>
<evidence type="ECO:0000256" key="1">
    <source>
        <dbReference type="SAM" id="MobiDB-lite"/>
    </source>
</evidence>
<dbReference type="STRING" id="1826909.A5893_10505"/>
<reference evidence="3 4" key="2">
    <citation type="submission" date="2016-06" db="EMBL/GenBank/DDBJ databases">
        <title>Pedobacter psychrophilus sp. nov., isolated from Antarctic fragmentary rock.</title>
        <authorList>
            <person name="Svec P."/>
        </authorList>
    </citation>
    <scope>NUCLEOTIDE SEQUENCE [LARGE SCALE GENOMIC DNA]</scope>
    <source>
        <strain evidence="3 4">CCM 8644</strain>
    </source>
</reference>
<feature type="transmembrane region" description="Helical" evidence="2">
    <location>
        <begin position="12"/>
        <end position="29"/>
    </location>
</feature>
<proteinExistence type="predicted"/>
<dbReference type="EMBL" id="LWHJ01000028">
    <property type="protein sequence ID" value="OAQ39094.1"/>
    <property type="molecule type" value="Genomic_DNA"/>
</dbReference>
<dbReference type="AlphaFoldDB" id="A0A179DDW6"/>
<evidence type="ECO:0000313" key="3">
    <source>
        <dbReference type="EMBL" id="OAQ39094.1"/>
    </source>
</evidence>
<organism evidence="3 4">
    <name type="scientific">Pedobacter psychrophilus</name>
    <dbReference type="NCBI Taxonomy" id="1826909"/>
    <lineage>
        <taxon>Bacteria</taxon>
        <taxon>Pseudomonadati</taxon>
        <taxon>Bacteroidota</taxon>
        <taxon>Sphingobacteriia</taxon>
        <taxon>Sphingobacteriales</taxon>
        <taxon>Sphingobacteriaceae</taxon>
        <taxon>Pedobacter</taxon>
    </lineage>
</organism>
<protein>
    <recommendedName>
        <fullName evidence="5">YtxH domain-containing protein</fullName>
    </recommendedName>
</protein>
<accession>A0A179DDW6</accession>